<name>A0A2Z3GKU0_9BACT</name>
<sequence length="102" mass="10857">MYSLVATGQPAFSADRPIIVRENKRRRVNPSTGPAALTFNAAATAITGTVTNALGTQVLRFDQAVGTGYQMLAVDLNAQPTGVCFIRVQTLQGLQTLHVAKQ</sequence>
<organism evidence="1 2">
    <name type="scientific">Hymenobacter nivis</name>
    <dbReference type="NCBI Taxonomy" id="1850093"/>
    <lineage>
        <taxon>Bacteria</taxon>
        <taxon>Pseudomonadati</taxon>
        <taxon>Bacteroidota</taxon>
        <taxon>Cytophagia</taxon>
        <taxon>Cytophagales</taxon>
        <taxon>Hymenobacteraceae</taxon>
        <taxon>Hymenobacter</taxon>
    </lineage>
</organism>
<reference evidence="2" key="1">
    <citation type="submission" date="2018-04" db="EMBL/GenBank/DDBJ databases">
        <title>Complete genome of Antarctic heterotrophic bacterium Hymenobacter nivis.</title>
        <authorList>
            <person name="Terashima M."/>
        </authorList>
    </citation>
    <scope>NUCLEOTIDE SEQUENCE [LARGE SCALE GENOMIC DNA]</scope>
    <source>
        <strain evidence="2">NBRC 111535</strain>
    </source>
</reference>
<protein>
    <recommendedName>
        <fullName evidence="3">T9SS type A sorting domain-containing protein</fullName>
    </recommendedName>
</protein>
<dbReference type="KEGG" id="hnv:DDQ68_02530"/>
<accession>A0A2Z3GKU0</accession>
<keyword evidence="2" id="KW-1185">Reference proteome</keyword>
<dbReference type="Proteomes" id="UP000245999">
    <property type="component" value="Chromosome"/>
</dbReference>
<evidence type="ECO:0000313" key="1">
    <source>
        <dbReference type="EMBL" id="AWM31756.1"/>
    </source>
</evidence>
<evidence type="ECO:0008006" key="3">
    <source>
        <dbReference type="Google" id="ProtNLM"/>
    </source>
</evidence>
<proteinExistence type="predicted"/>
<gene>
    <name evidence="1" type="ORF">DDQ68_02530</name>
</gene>
<evidence type="ECO:0000313" key="2">
    <source>
        <dbReference type="Proteomes" id="UP000245999"/>
    </source>
</evidence>
<dbReference type="EMBL" id="CP029145">
    <property type="protein sequence ID" value="AWM31756.1"/>
    <property type="molecule type" value="Genomic_DNA"/>
</dbReference>
<dbReference type="AlphaFoldDB" id="A0A2Z3GKU0"/>
<dbReference type="RefSeq" id="WP_109654530.1">
    <property type="nucleotide sequence ID" value="NZ_CP029145.1"/>
</dbReference>